<sequence length="321" mass="33356">MLEHLTRLAHDRAPARRAELLVAIIDLYRAAGARAEGSLGPLFGDIVRQLLPGLPGPQQAGVATRLAELATLPHALALELAVSGGFIGEAMLRGASVLTDDDLLDLAGRVDEEGLMAIAARVPLSERMSDALVALGGARLCRAVAANRSARLSPQCLARIVASCGAGSAADLRPPADIVAFPAVQGAERRRFGEPMGAVIPWPKATLQRPATAASPVAAAIAAIASSDRMLEVAMLLAAHAGLPPDLVSRLIARPDPSLLAVLCRAASVPPSTFSVIARIRGRRFGHPLSETMAVEAAYAELTEAEARATLGSMKALQRKA</sequence>
<dbReference type="InterPro" id="IPR019285">
    <property type="entry name" value="DUF2336"/>
</dbReference>
<dbReference type="Proteomes" id="UP000184485">
    <property type="component" value="Unassembled WGS sequence"/>
</dbReference>
<dbReference type="EMBL" id="FQUP01000001">
    <property type="protein sequence ID" value="SHF21510.1"/>
    <property type="molecule type" value="Genomic_DNA"/>
</dbReference>
<name>A0A1M4ZTV5_9HYPH</name>
<dbReference type="RefSeq" id="WP_073052411.1">
    <property type="nucleotide sequence ID" value="NZ_FQUP01000001.1"/>
</dbReference>
<accession>A0A1M4ZTV5</accession>
<evidence type="ECO:0000313" key="2">
    <source>
        <dbReference type="Proteomes" id="UP000184485"/>
    </source>
</evidence>
<proteinExistence type="predicted"/>
<dbReference type="OrthoDB" id="7888976at2"/>
<dbReference type="AlphaFoldDB" id="A0A1M4ZTV5"/>
<keyword evidence="2" id="KW-1185">Reference proteome</keyword>
<gene>
    <name evidence="1" type="ORF">SAMN02745157_1921</name>
</gene>
<organism evidence="1 2">
    <name type="scientific">Kaistia soli DSM 19436</name>
    <dbReference type="NCBI Taxonomy" id="1122133"/>
    <lineage>
        <taxon>Bacteria</taxon>
        <taxon>Pseudomonadati</taxon>
        <taxon>Pseudomonadota</taxon>
        <taxon>Alphaproteobacteria</taxon>
        <taxon>Hyphomicrobiales</taxon>
        <taxon>Kaistiaceae</taxon>
        <taxon>Kaistia</taxon>
    </lineage>
</organism>
<dbReference type="Pfam" id="PF10098">
    <property type="entry name" value="DUF2336"/>
    <property type="match status" value="2"/>
</dbReference>
<evidence type="ECO:0000313" key="1">
    <source>
        <dbReference type="EMBL" id="SHF21510.1"/>
    </source>
</evidence>
<dbReference type="STRING" id="1122133.SAMN02745157_1921"/>
<reference evidence="1 2" key="1">
    <citation type="submission" date="2016-11" db="EMBL/GenBank/DDBJ databases">
        <authorList>
            <person name="Jaros S."/>
            <person name="Januszkiewicz K."/>
            <person name="Wedrychowicz H."/>
        </authorList>
    </citation>
    <scope>NUCLEOTIDE SEQUENCE [LARGE SCALE GENOMIC DNA]</scope>
    <source>
        <strain evidence="1 2">DSM 19436</strain>
    </source>
</reference>
<protein>
    <submittedName>
        <fullName evidence="1">Uncharacterized conserved protein, DUF2336 family</fullName>
    </submittedName>
</protein>